<dbReference type="EMBL" id="AHPN01000001">
    <property type="protein sequence ID" value="EIK60055.1"/>
    <property type="molecule type" value="Genomic_DNA"/>
</dbReference>
<accession>I4K5R5</accession>
<name>I4K5R5_9PSED</name>
<sequence>MLRDVFLRLNKSVPFSPQATAQQKADSGLFAANGAGSYGPTGGTLQADANRFGVNAAVNRHPEISVFDGSSDASDSTRERVKDATVGGLKDVTLLDVMPIGRVAVLGRKVAVTVEAELAEQAGGAVLRGSATYVESKVVQANTTVQLSETVTLANGNILPKGSVVTVSDDAMKVVYPDGVSEVGSYSKAFSRPLLIPGSKTTLPVATDLGKVSFDAANGVGTIYSPKVTMNAGEVIFDDFAVGTSKGFIGYGPDGASELVGPLKKLLEYTQSQGAKTVTLKGYYASEEGAALGAGKVGEQFSFSFPATKEGLRDFLKGLK</sequence>
<dbReference type="AlphaFoldDB" id="I4K5R5"/>
<evidence type="ECO:0000313" key="2">
    <source>
        <dbReference type="Proteomes" id="UP000003213"/>
    </source>
</evidence>
<dbReference type="Proteomes" id="UP000003213">
    <property type="component" value="Chromosome"/>
</dbReference>
<dbReference type="PATRIC" id="fig|1038924.3.peg.4130"/>
<organism evidence="1 2">
    <name type="scientific">Pseudomonas lactis</name>
    <dbReference type="NCBI Taxonomy" id="1615674"/>
    <lineage>
        <taxon>Bacteria</taxon>
        <taxon>Pseudomonadati</taxon>
        <taxon>Pseudomonadota</taxon>
        <taxon>Gammaproteobacteria</taxon>
        <taxon>Pseudomonadales</taxon>
        <taxon>Pseudomonadaceae</taxon>
        <taxon>Pseudomonas</taxon>
    </lineage>
</organism>
<protein>
    <submittedName>
        <fullName evidence="1">Filamentous hemagglutinin</fullName>
    </submittedName>
</protein>
<dbReference type="RefSeq" id="WP_003193854.1">
    <property type="nucleotide sequence ID" value="NZ_CM001513.1"/>
</dbReference>
<gene>
    <name evidence="1" type="ORF">PflSS101_4289</name>
</gene>
<evidence type="ECO:0000313" key="1">
    <source>
        <dbReference type="EMBL" id="EIK60055.1"/>
    </source>
</evidence>
<dbReference type="HOGENOM" id="CLU_868401_0_0_6"/>
<proteinExistence type="predicted"/>
<comment type="caution">
    <text evidence="1">The sequence shown here is derived from an EMBL/GenBank/DDBJ whole genome shotgun (WGS) entry which is preliminary data.</text>
</comment>
<reference evidence="1 2" key="1">
    <citation type="journal article" date="2012" name="PLoS Genet.">
        <title>Comparative Genomics of Plant-Associated Pseudomonas spp.: Insights into Diversity and Inheritance of Traits Involved in Multitrophic Interactions.</title>
        <authorList>
            <person name="Loper J.E."/>
            <person name="Hassan K.A."/>
            <person name="Mavrodi D.V."/>
            <person name="Davis E.W.II."/>
            <person name="Lim C.K."/>
            <person name="Shaffer B.T."/>
            <person name="Elbourne L.D."/>
            <person name="Stockwell V.O."/>
            <person name="Hartney S.L."/>
            <person name="Breakwell K."/>
            <person name="Henkels M.D."/>
            <person name="Tetu S.G."/>
            <person name="Rangel L.I."/>
            <person name="Kidarsa T.A."/>
            <person name="Wilson N.L."/>
            <person name="van de Mortel J.E."/>
            <person name="Song C."/>
            <person name="Blumhagen R."/>
            <person name="Radune D."/>
            <person name="Hostetler J.B."/>
            <person name="Brinkac L.M."/>
            <person name="Durkin A.S."/>
            <person name="Kluepfel D.A."/>
            <person name="Wechter W.P."/>
            <person name="Anderson A.J."/>
            <person name="Kim Y.C."/>
            <person name="Pierson L.S.III."/>
            <person name="Pierson E.A."/>
            <person name="Lindow S.E."/>
            <person name="Kobayashi D.Y."/>
            <person name="Raaijmakers J.M."/>
            <person name="Weller D.M."/>
            <person name="Thomashow L.S."/>
            <person name="Allen A.E."/>
            <person name="Paulsen I.T."/>
        </authorList>
    </citation>
    <scope>NUCLEOTIDE SEQUENCE [LARGE SCALE GENOMIC DNA]</scope>
    <source>
        <strain evidence="1 2">SS101</strain>
    </source>
</reference>